<dbReference type="GeneID" id="30207857"/>
<evidence type="ECO:0000313" key="2">
    <source>
        <dbReference type="EMBL" id="OCF25785.1"/>
    </source>
</evidence>
<sequence>MSKRVIEDSKAWYEIIFTSLKNGISPRVLSLESPAWADPTKNLAHRQVDEALDMDRVQRDLMGLVSWIVEGNWTLEKLVLKGVVGFEWLPGLYYYQSRDDDGTTDRRHGEEDEDHEQDSKRCCPRYEIHYASSMEIEEKIGKIRFKRDQDEHQDQDQDRSEVIVLGKHNIWDERKKTLERWLKEYELDVIANLPLPHQPERPDGRKLKASVNIINAGDMFHSTAGWTGWLGNVIEDEEIRHDLREKIVFC</sequence>
<name>A0A1B9G425_9TREE</name>
<gene>
    <name evidence="2" type="ORF">I302_03458</name>
    <name evidence="3" type="ORF">I302_100086</name>
</gene>
<dbReference type="AlphaFoldDB" id="A0A1B9G425"/>
<dbReference type="RefSeq" id="XP_019046855.1">
    <property type="nucleotide sequence ID" value="XM_019190107.1"/>
</dbReference>
<reference evidence="2" key="1">
    <citation type="submission" date="2013-07" db="EMBL/GenBank/DDBJ databases">
        <title>The Genome Sequence of Cryptococcus bestiolae CBS10118.</title>
        <authorList>
            <consortium name="The Broad Institute Genome Sequencing Platform"/>
            <person name="Cuomo C."/>
            <person name="Litvintseva A."/>
            <person name="Chen Y."/>
            <person name="Heitman J."/>
            <person name="Sun S."/>
            <person name="Springer D."/>
            <person name="Dromer F."/>
            <person name="Young S.K."/>
            <person name="Zeng Q."/>
            <person name="Gargeya S."/>
            <person name="Fitzgerald M."/>
            <person name="Abouelleil A."/>
            <person name="Alvarado L."/>
            <person name="Berlin A.M."/>
            <person name="Chapman S.B."/>
            <person name="Dewar J."/>
            <person name="Goldberg J."/>
            <person name="Griggs A."/>
            <person name="Gujja S."/>
            <person name="Hansen M."/>
            <person name="Howarth C."/>
            <person name="Imamovic A."/>
            <person name="Larimer J."/>
            <person name="McCowan C."/>
            <person name="Murphy C."/>
            <person name="Pearson M."/>
            <person name="Priest M."/>
            <person name="Roberts A."/>
            <person name="Saif S."/>
            <person name="Shea T."/>
            <person name="Sykes S."/>
            <person name="Wortman J."/>
            <person name="Nusbaum C."/>
            <person name="Birren B."/>
        </authorList>
    </citation>
    <scope>NUCLEOTIDE SEQUENCE [LARGE SCALE GENOMIC DNA]</scope>
    <source>
        <strain evidence="2">CBS 10118</strain>
    </source>
</reference>
<dbReference type="Proteomes" id="UP000092730">
    <property type="component" value="Chromosome 1"/>
</dbReference>
<proteinExistence type="predicted"/>
<reference evidence="3" key="4">
    <citation type="submission" date="2024-02" db="EMBL/GenBank/DDBJ databases">
        <title>Comparative genomics of Cryptococcus and Kwoniella reveals pathogenesis evolution and contrasting modes of karyotype evolution via chromosome fusion or intercentromeric recombination.</title>
        <authorList>
            <person name="Coelho M.A."/>
            <person name="David-Palma M."/>
            <person name="Shea T."/>
            <person name="Bowers K."/>
            <person name="McGinley-Smith S."/>
            <person name="Mohammad A.W."/>
            <person name="Gnirke A."/>
            <person name="Yurkov A.M."/>
            <person name="Nowrousian M."/>
            <person name="Sun S."/>
            <person name="Cuomo C.A."/>
            <person name="Heitman J."/>
        </authorList>
    </citation>
    <scope>NUCLEOTIDE SEQUENCE</scope>
    <source>
        <strain evidence="3">CBS 10118</strain>
    </source>
</reference>
<feature type="compositionally biased region" description="Basic and acidic residues" evidence="1">
    <location>
        <begin position="100"/>
        <end position="110"/>
    </location>
</feature>
<accession>A0A1B9G425</accession>
<dbReference type="EMBL" id="CP144541">
    <property type="protein sequence ID" value="WVW78135.1"/>
    <property type="molecule type" value="Genomic_DNA"/>
</dbReference>
<dbReference type="KEGG" id="kbi:30207857"/>
<reference evidence="2" key="3">
    <citation type="submission" date="2014-01" db="EMBL/GenBank/DDBJ databases">
        <title>Evolution of pathogenesis and genome organization in the Tremellales.</title>
        <authorList>
            <person name="Cuomo C."/>
            <person name="Litvintseva A."/>
            <person name="Heitman J."/>
            <person name="Chen Y."/>
            <person name="Sun S."/>
            <person name="Springer D."/>
            <person name="Dromer F."/>
            <person name="Young S."/>
            <person name="Zeng Q."/>
            <person name="Chapman S."/>
            <person name="Gujja S."/>
            <person name="Saif S."/>
            <person name="Birren B."/>
        </authorList>
    </citation>
    <scope>NUCLEOTIDE SEQUENCE</scope>
    <source>
        <strain evidence="2">CBS 10118</strain>
    </source>
</reference>
<reference evidence="3" key="2">
    <citation type="submission" date="2013-07" db="EMBL/GenBank/DDBJ databases">
        <authorList>
            <consortium name="The Broad Institute Genome Sequencing Platform"/>
            <person name="Cuomo C."/>
            <person name="Litvintseva A."/>
            <person name="Chen Y."/>
            <person name="Heitman J."/>
            <person name="Sun S."/>
            <person name="Springer D."/>
            <person name="Dromer F."/>
            <person name="Young S.K."/>
            <person name="Zeng Q."/>
            <person name="Gargeya S."/>
            <person name="Fitzgerald M."/>
            <person name="Abouelleil A."/>
            <person name="Alvarado L."/>
            <person name="Berlin A.M."/>
            <person name="Chapman S.B."/>
            <person name="Dewar J."/>
            <person name="Goldberg J."/>
            <person name="Griggs A."/>
            <person name="Gujja S."/>
            <person name="Hansen M."/>
            <person name="Howarth C."/>
            <person name="Imamovic A."/>
            <person name="Larimer J."/>
            <person name="McCowan C."/>
            <person name="Murphy C."/>
            <person name="Pearson M."/>
            <person name="Priest M."/>
            <person name="Roberts A."/>
            <person name="Saif S."/>
            <person name="Shea T."/>
            <person name="Sykes S."/>
            <person name="Wortman J."/>
            <person name="Nusbaum C."/>
            <person name="Birren B."/>
        </authorList>
    </citation>
    <scope>NUCLEOTIDE SEQUENCE</scope>
    <source>
        <strain evidence="3">CBS 10118</strain>
    </source>
</reference>
<feature type="region of interest" description="Disordered" evidence="1">
    <location>
        <begin position="100"/>
        <end position="120"/>
    </location>
</feature>
<keyword evidence="4" id="KW-1185">Reference proteome</keyword>
<protein>
    <submittedName>
        <fullName evidence="2">Uncharacterized protein</fullName>
    </submittedName>
</protein>
<dbReference type="EMBL" id="KI894020">
    <property type="protein sequence ID" value="OCF25785.1"/>
    <property type="molecule type" value="Genomic_DNA"/>
</dbReference>
<evidence type="ECO:0000313" key="4">
    <source>
        <dbReference type="Proteomes" id="UP000092730"/>
    </source>
</evidence>
<dbReference type="VEuPathDB" id="FungiDB:I302_03458"/>
<evidence type="ECO:0000256" key="1">
    <source>
        <dbReference type="SAM" id="MobiDB-lite"/>
    </source>
</evidence>
<evidence type="ECO:0000313" key="3">
    <source>
        <dbReference type="EMBL" id="WVW78135.1"/>
    </source>
</evidence>
<organism evidence="2">
    <name type="scientific">Kwoniella bestiolae CBS 10118</name>
    <dbReference type="NCBI Taxonomy" id="1296100"/>
    <lineage>
        <taxon>Eukaryota</taxon>
        <taxon>Fungi</taxon>
        <taxon>Dikarya</taxon>
        <taxon>Basidiomycota</taxon>
        <taxon>Agaricomycotina</taxon>
        <taxon>Tremellomycetes</taxon>
        <taxon>Tremellales</taxon>
        <taxon>Cryptococcaceae</taxon>
        <taxon>Kwoniella</taxon>
    </lineage>
</organism>